<reference evidence="4" key="1">
    <citation type="journal article" date="2019" name="Int. J. Syst. Evol. Microbiol.">
        <title>The Global Catalogue of Microorganisms (GCM) 10K type strain sequencing project: providing services to taxonomists for standard genome sequencing and annotation.</title>
        <authorList>
            <consortium name="The Broad Institute Genomics Platform"/>
            <consortium name="The Broad Institute Genome Sequencing Center for Infectious Disease"/>
            <person name="Wu L."/>
            <person name="Ma J."/>
        </authorList>
    </citation>
    <scope>NUCLEOTIDE SEQUENCE [LARGE SCALE GENOMIC DNA]</scope>
    <source>
        <strain evidence="4">JCM 9371</strain>
    </source>
</reference>
<feature type="transmembrane region" description="Helical" evidence="2">
    <location>
        <begin position="6"/>
        <end position="34"/>
    </location>
</feature>
<feature type="transmembrane region" description="Helical" evidence="2">
    <location>
        <begin position="146"/>
        <end position="164"/>
    </location>
</feature>
<feature type="region of interest" description="Disordered" evidence="1">
    <location>
        <begin position="385"/>
        <end position="433"/>
    </location>
</feature>
<protein>
    <submittedName>
        <fullName evidence="3">MFS transporter</fullName>
    </submittedName>
</protein>
<organism evidence="3 4">
    <name type="scientific">Actinomadura fibrosa</name>
    <dbReference type="NCBI Taxonomy" id="111802"/>
    <lineage>
        <taxon>Bacteria</taxon>
        <taxon>Bacillati</taxon>
        <taxon>Actinomycetota</taxon>
        <taxon>Actinomycetes</taxon>
        <taxon>Streptosporangiales</taxon>
        <taxon>Thermomonosporaceae</taxon>
        <taxon>Actinomadura</taxon>
    </lineage>
</organism>
<dbReference type="Gene3D" id="1.20.1250.20">
    <property type="entry name" value="MFS general substrate transporter like domains"/>
    <property type="match status" value="1"/>
</dbReference>
<evidence type="ECO:0000313" key="4">
    <source>
        <dbReference type="Proteomes" id="UP001597063"/>
    </source>
</evidence>
<dbReference type="SUPFAM" id="SSF103473">
    <property type="entry name" value="MFS general substrate transporter"/>
    <property type="match status" value="1"/>
</dbReference>
<evidence type="ECO:0000256" key="2">
    <source>
        <dbReference type="SAM" id="Phobius"/>
    </source>
</evidence>
<feature type="transmembrane region" description="Helical" evidence="2">
    <location>
        <begin position="355"/>
        <end position="379"/>
    </location>
</feature>
<dbReference type="PANTHER" id="PTHR23530">
    <property type="entry name" value="TRANSPORT PROTEIN-RELATED"/>
    <property type="match status" value="1"/>
</dbReference>
<evidence type="ECO:0000313" key="3">
    <source>
        <dbReference type="EMBL" id="MFD0690265.1"/>
    </source>
</evidence>
<dbReference type="Pfam" id="PF07690">
    <property type="entry name" value="MFS_1"/>
    <property type="match status" value="1"/>
</dbReference>
<accession>A0ABW2XWV4</accession>
<keyword evidence="2" id="KW-1133">Transmembrane helix</keyword>
<feature type="compositionally biased region" description="Low complexity" evidence="1">
    <location>
        <begin position="393"/>
        <end position="403"/>
    </location>
</feature>
<dbReference type="InterPro" id="IPR036259">
    <property type="entry name" value="MFS_trans_sf"/>
</dbReference>
<dbReference type="Proteomes" id="UP001597063">
    <property type="component" value="Unassembled WGS sequence"/>
</dbReference>
<dbReference type="RefSeq" id="WP_242619177.1">
    <property type="nucleotide sequence ID" value="NZ_CAACUY010000038.1"/>
</dbReference>
<dbReference type="InterPro" id="IPR011701">
    <property type="entry name" value="MFS"/>
</dbReference>
<dbReference type="PANTHER" id="PTHR23530:SF1">
    <property type="entry name" value="PERMEASE, MAJOR FACILITATOR SUPERFAMILY-RELATED"/>
    <property type="match status" value="1"/>
</dbReference>
<feature type="transmembrane region" description="Helical" evidence="2">
    <location>
        <begin position="273"/>
        <end position="290"/>
    </location>
</feature>
<feature type="transmembrane region" description="Helical" evidence="2">
    <location>
        <begin position="219"/>
        <end position="239"/>
    </location>
</feature>
<evidence type="ECO:0000256" key="1">
    <source>
        <dbReference type="SAM" id="MobiDB-lite"/>
    </source>
</evidence>
<gene>
    <name evidence="3" type="ORF">ACFQZM_37650</name>
</gene>
<feature type="transmembrane region" description="Helical" evidence="2">
    <location>
        <begin position="328"/>
        <end position="349"/>
    </location>
</feature>
<comment type="caution">
    <text evidence="3">The sequence shown here is derived from an EMBL/GenBank/DDBJ whole genome shotgun (WGS) entry which is preliminary data.</text>
</comment>
<keyword evidence="2" id="KW-0472">Membrane</keyword>
<keyword evidence="2" id="KW-0812">Transmembrane</keyword>
<dbReference type="InterPro" id="IPR053160">
    <property type="entry name" value="MFS_DHA3_Transporter"/>
</dbReference>
<feature type="transmembrane region" description="Helical" evidence="2">
    <location>
        <begin position="245"/>
        <end position="266"/>
    </location>
</feature>
<keyword evidence="4" id="KW-1185">Reference proteome</keyword>
<dbReference type="EMBL" id="JBHTGP010000018">
    <property type="protein sequence ID" value="MFD0690265.1"/>
    <property type="molecule type" value="Genomic_DNA"/>
</dbReference>
<proteinExistence type="predicted"/>
<sequence>MQDFIVLYPVYAALFADAGLSAAAISSLFVIWSVAGFALELPSGVWADAFSRRRLLVAAPLLSGAGFGAWAAVPSYPVFAVGFVLWGAGSALRSGTLQALVYEELARAGAAASYARLVGRSEAAGLAGVVAASALAAPVLAVGGYAAAGVLSVAACGACAVAGWRLPESPRVTSGEPVRGTGGVASTDDASAGVGASLAAVVREGWRQVRTGPRLRRSLLVMVVLTGVGALDEYVPLLVRDAGVAGSWGPLLVLMVVTGDAVGGWLSGRGARWPAPVLAVGAVCLAAGSLDGRPGGLVLVAVAFGALRWSTAAADARLQEGISDGARATVTSLAGLGSEVVAVLVFAGWGLGSAWAGPGVLMAAASVPIAVVAVVLGATRTGRRPDDRRRWRAAGAHPAAADRSPADERRRGGVTSIGALGEALRRRPRSERR</sequence>
<name>A0ABW2XWV4_9ACTN</name>
<feature type="transmembrane region" description="Helical" evidence="2">
    <location>
        <begin position="55"/>
        <end position="73"/>
    </location>
</feature>
<feature type="transmembrane region" description="Helical" evidence="2">
    <location>
        <begin position="296"/>
        <end position="316"/>
    </location>
</feature>